<feature type="compositionally biased region" description="Basic and acidic residues" evidence="6">
    <location>
        <begin position="765"/>
        <end position="781"/>
    </location>
</feature>
<feature type="domain" description="SUN" evidence="7">
    <location>
        <begin position="191"/>
        <end position="382"/>
    </location>
</feature>
<evidence type="ECO:0000256" key="6">
    <source>
        <dbReference type="SAM" id="MobiDB-lite"/>
    </source>
</evidence>
<evidence type="ECO:0000256" key="1">
    <source>
        <dbReference type="ARBA" id="ARBA00004308"/>
    </source>
</evidence>
<organism evidence="8 9">
    <name type="scientific">Malassezia arunalokei</name>
    <dbReference type="NCBI Taxonomy" id="1514897"/>
    <lineage>
        <taxon>Eukaryota</taxon>
        <taxon>Fungi</taxon>
        <taxon>Dikarya</taxon>
        <taxon>Basidiomycota</taxon>
        <taxon>Ustilaginomycotina</taxon>
        <taxon>Malasseziomycetes</taxon>
        <taxon>Malasseziales</taxon>
        <taxon>Malasseziaceae</taxon>
        <taxon>Malassezia</taxon>
    </lineage>
</organism>
<feature type="region of interest" description="Disordered" evidence="6">
    <location>
        <begin position="745"/>
        <end position="781"/>
    </location>
</feature>
<dbReference type="PANTHER" id="PTHR12953">
    <property type="entry name" value="MEMBRANE PROTEIN CH1 RELATED"/>
    <property type="match status" value="1"/>
</dbReference>
<feature type="compositionally biased region" description="Acidic residues" evidence="6">
    <location>
        <begin position="388"/>
        <end position="405"/>
    </location>
</feature>
<reference evidence="8 9" key="1">
    <citation type="submission" date="2023-03" db="EMBL/GenBank/DDBJ databases">
        <title>Mating type loci evolution in Malassezia.</title>
        <authorList>
            <person name="Coelho M.A."/>
        </authorList>
    </citation>
    <scope>NUCLEOTIDE SEQUENCE [LARGE SCALE GENOMIC DNA]</scope>
    <source>
        <strain evidence="8 9">CBS 13387</strain>
    </source>
</reference>
<dbReference type="GO" id="GO:0005737">
    <property type="term" value="C:cytoplasm"/>
    <property type="evidence" value="ECO:0007669"/>
    <property type="project" value="TreeGrafter"/>
</dbReference>
<feature type="region of interest" description="Disordered" evidence="6">
    <location>
        <begin position="126"/>
        <end position="185"/>
    </location>
</feature>
<dbReference type="PANTHER" id="PTHR12953:SF0">
    <property type="entry name" value="SUN DOMAIN-CONTAINING OSSIFICATION FACTOR"/>
    <property type="match status" value="1"/>
</dbReference>
<feature type="region of interest" description="Disordered" evidence="6">
    <location>
        <begin position="498"/>
        <end position="551"/>
    </location>
</feature>
<evidence type="ECO:0000256" key="2">
    <source>
        <dbReference type="ARBA" id="ARBA00022692"/>
    </source>
</evidence>
<dbReference type="Proteomes" id="UP001217582">
    <property type="component" value="Chromosome 4"/>
</dbReference>
<evidence type="ECO:0000313" key="8">
    <source>
        <dbReference type="EMBL" id="WFD16126.1"/>
    </source>
</evidence>
<evidence type="ECO:0000313" key="9">
    <source>
        <dbReference type="Proteomes" id="UP001217582"/>
    </source>
</evidence>
<protein>
    <recommendedName>
        <fullName evidence="7">SUN domain-containing protein</fullName>
    </recommendedName>
</protein>
<keyword evidence="2" id="KW-0812">Transmembrane</keyword>
<dbReference type="GO" id="GO:0016020">
    <property type="term" value="C:membrane"/>
    <property type="evidence" value="ECO:0007669"/>
    <property type="project" value="InterPro"/>
</dbReference>
<evidence type="ECO:0000256" key="4">
    <source>
        <dbReference type="ARBA" id="ARBA00023136"/>
    </source>
</evidence>
<accession>A0AAJ5Z070</accession>
<keyword evidence="5" id="KW-0175">Coiled coil</keyword>
<feature type="compositionally biased region" description="Basic and acidic residues" evidence="6">
    <location>
        <begin position="523"/>
        <end position="533"/>
    </location>
</feature>
<feature type="compositionally biased region" description="Basic residues" evidence="6">
    <location>
        <begin position="745"/>
        <end position="760"/>
    </location>
</feature>
<dbReference type="InterPro" id="IPR045120">
    <property type="entry name" value="Suco/Slp1-like"/>
</dbReference>
<proteinExistence type="predicted"/>
<feature type="compositionally biased region" description="Polar residues" evidence="6">
    <location>
        <begin position="173"/>
        <end position="185"/>
    </location>
</feature>
<evidence type="ECO:0000256" key="3">
    <source>
        <dbReference type="ARBA" id="ARBA00022989"/>
    </source>
</evidence>
<gene>
    <name evidence="8" type="ORF">MARU1_002162</name>
</gene>
<evidence type="ECO:0000256" key="5">
    <source>
        <dbReference type="SAM" id="Coils"/>
    </source>
</evidence>
<keyword evidence="4" id="KW-0472">Membrane</keyword>
<dbReference type="AlphaFoldDB" id="A0AAJ5Z070"/>
<keyword evidence="9" id="KW-1185">Reference proteome</keyword>
<dbReference type="GO" id="GO:0034975">
    <property type="term" value="P:protein folding in endoplasmic reticulum"/>
    <property type="evidence" value="ECO:0007669"/>
    <property type="project" value="TreeGrafter"/>
</dbReference>
<dbReference type="GO" id="GO:0012505">
    <property type="term" value="C:endomembrane system"/>
    <property type="evidence" value="ECO:0007669"/>
    <property type="project" value="UniProtKB-SubCell"/>
</dbReference>
<keyword evidence="3" id="KW-1133">Transmembrane helix</keyword>
<evidence type="ECO:0000259" key="7">
    <source>
        <dbReference type="PROSITE" id="PS51469"/>
    </source>
</evidence>
<feature type="region of interest" description="Disordered" evidence="6">
    <location>
        <begin position="388"/>
        <end position="410"/>
    </location>
</feature>
<sequence>MGYAFTCYSPSSPEQAPSTGDVAQIFDSSVTFLTDPRRMLLSNDLLLCEVPLTDEWGQTHTRIYAMLGSVMVPHERLTTLRDEHVLPRASHRVQEVDIAKAESSNLANARSDDPLLSFDEWKEQHLERKRKSRKNEKVRERAAQQSTTSSQRSMEQAATSARSTSSGAGIPRATSSESTITTGALVNDTIVKQASKTPTGPPESGGPPHIYAVDDATSALAELKHRWNYASLDCAAMMHQANPLAKFAHAILSEKKDKYMLSPCPQSATHPGDRESRPAQQFVVVELCQQIRVDTIVLANLEFFSSMFKVFTVRVARSLHAPADEWHTLGMFHARNARGFQVFQVSDAPLSYFRFLRIDFLEHYGTEYYCPVSLLRVYGRNEREDADDDILNDIDDDDTTEDEDATPSTEPILELTSTHALVDDRVVERACVREPFPGVWRSVCERVEPVVLPTPPALIQTPSTALPPTSHTCQVTQTLSEARDVRVPAPFVMELAPRTCALPSPPTPDVSRRHATATNSSVEAKKQTSDSKAKPKPNQKPAGDTKAGGSESIYRTITKRLSALESNTSLSMQYLQLSSQKMREKLMVLEQMQETRLAEFFAAMNASHGRAWEDKIERQNIALQRVLQAFESQRLQYENEQALLLARVEHLSRSVRSQKRWGMVQLLLSLMLLMMVAFTRGTSNVATVTGVTKYPPLSFVPDSPSSTVTPDPSNHWEESHDVLARREPVTLTPRPVSSIKYARRRYVTPSPRVRRTRRPLGRLDTQGHDSAPERTEKENVP</sequence>
<name>A0AAJ5Z070_9BASI</name>
<dbReference type="Pfam" id="PF07738">
    <property type="entry name" value="Sad1_UNC"/>
    <property type="match status" value="1"/>
</dbReference>
<dbReference type="PROSITE" id="PS51469">
    <property type="entry name" value="SUN"/>
    <property type="match status" value="1"/>
</dbReference>
<dbReference type="InterPro" id="IPR012919">
    <property type="entry name" value="SUN_dom"/>
</dbReference>
<dbReference type="EMBL" id="CP119919">
    <property type="protein sequence ID" value="WFD16126.1"/>
    <property type="molecule type" value="Genomic_DNA"/>
</dbReference>
<comment type="subcellular location">
    <subcellularLocation>
        <location evidence="1">Endomembrane system</location>
    </subcellularLocation>
</comment>
<feature type="coiled-coil region" evidence="5">
    <location>
        <begin position="613"/>
        <end position="640"/>
    </location>
</feature>
<feature type="compositionally biased region" description="Low complexity" evidence="6">
    <location>
        <begin position="143"/>
        <end position="169"/>
    </location>
</feature>